<feature type="compositionally biased region" description="Acidic residues" evidence="1">
    <location>
        <begin position="335"/>
        <end position="345"/>
    </location>
</feature>
<evidence type="ECO:0000313" key="3">
    <source>
        <dbReference type="Proteomes" id="UP000762676"/>
    </source>
</evidence>
<feature type="compositionally biased region" description="Basic and acidic residues" evidence="1">
    <location>
        <begin position="10"/>
        <end position="19"/>
    </location>
</feature>
<feature type="compositionally biased region" description="Low complexity" evidence="1">
    <location>
        <begin position="216"/>
        <end position="226"/>
    </location>
</feature>
<name>A0AAV4I5Y2_9GAST</name>
<dbReference type="AlphaFoldDB" id="A0AAV4I5Y2"/>
<feature type="compositionally biased region" description="Low complexity" evidence="1">
    <location>
        <begin position="136"/>
        <end position="146"/>
    </location>
</feature>
<proteinExistence type="predicted"/>
<feature type="compositionally biased region" description="Polar residues" evidence="1">
    <location>
        <begin position="227"/>
        <end position="251"/>
    </location>
</feature>
<dbReference type="Proteomes" id="UP000762676">
    <property type="component" value="Unassembled WGS sequence"/>
</dbReference>
<organism evidence="2 3">
    <name type="scientific">Elysia marginata</name>
    <dbReference type="NCBI Taxonomy" id="1093978"/>
    <lineage>
        <taxon>Eukaryota</taxon>
        <taxon>Metazoa</taxon>
        <taxon>Spiralia</taxon>
        <taxon>Lophotrochozoa</taxon>
        <taxon>Mollusca</taxon>
        <taxon>Gastropoda</taxon>
        <taxon>Heterobranchia</taxon>
        <taxon>Euthyneura</taxon>
        <taxon>Panpulmonata</taxon>
        <taxon>Sacoglossa</taxon>
        <taxon>Placobranchoidea</taxon>
        <taxon>Plakobranchidae</taxon>
        <taxon>Elysia</taxon>
    </lineage>
</organism>
<dbReference type="EMBL" id="BMAT01013054">
    <property type="protein sequence ID" value="GFS05041.1"/>
    <property type="molecule type" value="Genomic_DNA"/>
</dbReference>
<sequence length="354" mass="36790">MPSSSYASHSEFRSGKERSGGQTSKDNQKHKPVSAEKSRVPGSKSGKIDNGNGRAPSKNFSAGFRIASTTPHSGKVTKKEKPCSTWQPKSSRVNNVPEHVQRNVNGHGNTTAMATNKTSSRVPAQPICKTSKRRAASASSHAYSRYGTSSQEAEPSTDVLPDPYLELTNLVNQEIKELADSARARLGATASGQSLQVGATPAAKSFAPSPSPRSPPSARVRGVSSSDLPSGRNSSKGFVSPDTVTNCKSPVSCSGSERGSRCGSRSTNHKVASSSKHAGVSTSDGGDGYSGCASASRAGNVAQAHGRRTASSSCRDASSKRGGSSRHTASATPEQIEDDDEDDETGMPQGVVII</sequence>
<feature type="compositionally biased region" description="Polar residues" evidence="1">
    <location>
        <begin position="84"/>
        <end position="94"/>
    </location>
</feature>
<feature type="compositionally biased region" description="Polar residues" evidence="1">
    <location>
        <begin position="269"/>
        <end position="284"/>
    </location>
</feature>
<feature type="compositionally biased region" description="Low complexity" evidence="1">
    <location>
        <begin position="252"/>
        <end position="266"/>
    </location>
</feature>
<keyword evidence="3" id="KW-1185">Reference proteome</keyword>
<feature type="compositionally biased region" description="Basic and acidic residues" evidence="1">
    <location>
        <begin position="26"/>
        <end position="39"/>
    </location>
</feature>
<reference evidence="2 3" key="1">
    <citation type="journal article" date="2021" name="Elife">
        <title>Chloroplast acquisition without the gene transfer in kleptoplastic sea slugs, Plakobranchus ocellatus.</title>
        <authorList>
            <person name="Maeda T."/>
            <person name="Takahashi S."/>
            <person name="Yoshida T."/>
            <person name="Shimamura S."/>
            <person name="Takaki Y."/>
            <person name="Nagai Y."/>
            <person name="Toyoda A."/>
            <person name="Suzuki Y."/>
            <person name="Arimoto A."/>
            <person name="Ishii H."/>
            <person name="Satoh N."/>
            <person name="Nishiyama T."/>
            <person name="Hasebe M."/>
            <person name="Maruyama T."/>
            <person name="Minagawa J."/>
            <person name="Obokata J."/>
            <person name="Shigenobu S."/>
        </authorList>
    </citation>
    <scope>NUCLEOTIDE SEQUENCE [LARGE SCALE GENOMIC DNA]</scope>
</reference>
<feature type="region of interest" description="Disordered" evidence="1">
    <location>
        <begin position="1"/>
        <end position="162"/>
    </location>
</feature>
<feature type="region of interest" description="Disordered" evidence="1">
    <location>
        <begin position="191"/>
        <end position="354"/>
    </location>
</feature>
<protein>
    <submittedName>
        <fullName evidence="2">Uncharacterized protein</fullName>
    </submittedName>
</protein>
<accession>A0AAV4I5Y2</accession>
<feature type="compositionally biased region" description="Polar residues" evidence="1">
    <location>
        <begin position="309"/>
        <end position="333"/>
    </location>
</feature>
<gene>
    <name evidence="2" type="ORF">ElyMa_006511400</name>
</gene>
<evidence type="ECO:0000256" key="1">
    <source>
        <dbReference type="SAM" id="MobiDB-lite"/>
    </source>
</evidence>
<evidence type="ECO:0000313" key="2">
    <source>
        <dbReference type="EMBL" id="GFS05041.1"/>
    </source>
</evidence>
<comment type="caution">
    <text evidence="2">The sequence shown here is derived from an EMBL/GenBank/DDBJ whole genome shotgun (WGS) entry which is preliminary data.</text>
</comment>
<feature type="compositionally biased region" description="Polar residues" evidence="1">
    <location>
        <begin position="102"/>
        <end position="122"/>
    </location>
</feature>